<dbReference type="PANTHER" id="PTHR43591:SF110">
    <property type="entry name" value="RHODANESE DOMAIN-CONTAINING PROTEIN"/>
    <property type="match status" value="1"/>
</dbReference>
<dbReference type="InterPro" id="IPR029063">
    <property type="entry name" value="SAM-dependent_MTases_sf"/>
</dbReference>
<accession>A0A0C2X5U3</accession>
<organism evidence="1 2">
    <name type="scientific">Amanita muscaria (strain Koide BX008)</name>
    <dbReference type="NCBI Taxonomy" id="946122"/>
    <lineage>
        <taxon>Eukaryota</taxon>
        <taxon>Fungi</taxon>
        <taxon>Dikarya</taxon>
        <taxon>Basidiomycota</taxon>
        <taxon>Agaricomycotina</taxon>
        <taxon>Agaricomycetes</taxon>
        <taxon>Agaricomycetidae</taxon>
        <taxon>Agaricales</taxon>
        <taxon>Pluteineae</taxon>
        <taxon>Amanitaceae</taxon>
        <taxon>Amanita</taxon>
    </lineage>
</organism>
<dbReference type="AlphaFoldDB" id="A0A0C2X5U3"/>
<reference evidence="1 2" key="1">
    <citation type="submission" date="2014-04" db="EMBL/GenBank/DDBJ databases">
        <title>Evolutionary Origins and Diversification of the Mycorrhizal Mutualists.</title>
        <authorList>
            <consortium name="DOE Joint Genome Institute"/>
            <consortium name="Mycorrhizal Genomics Consortium"/>
            <person name="Kohler A."/>
            <person name="Kuo A."/>
            <person name="Nagy L.G."/>
            <person name="Floudas D."/>
            <person name="Copeland A."/>
            <person name="Barry K.W."/>
            <person name="Cichocki N."/>
            <person name="Veneault-Fourrey C."/>
            <person name="LaButti K."/>
            <person name="Lindquist E.A."/>
            <person name="Lipzen A."/>
            <person name="Lundell T."/>
            <person name="Morin E."/>
            <person name="Murat C."/>
            <person name="Riley R."/>
            <person name="Ohm R."/>
            <person name="Sun H."/>
            <person name="Tunlid A."/>
            <person name="Henrissat B."/>
            <person name="Grigoriev I.V."/>
            <person name="Hibbett D.S."/>
            <person name="Martin F."/>
        </authorList>
    </citation>
    <scope>NUCLEOTIDE SEQUENCE [LARGE SCALE GENOMIC DNA]</scope>
    <source>
        <strain evidence="1 2">Koide BX008</strain>
    </source>
</reference>
<dbReference type="EMBL" id="KN818248">
    <property type="protein sequence ID" value="KIL64641.1"/>
    <property type="molecule type" value="Genomic_DNA"/>
</dbReference>
<dbReference type="HOGENOM" id="CLU_010595_5_1_1"/>
<gene>
    <name evidence="1" type="ORF">M378DRAFT_582742</name>
</gene>
<dbReference type="OrthoDB" id="2013972at2759"/>
<evidence type="ECO:0000313" key="2">
    <source>
        <dbReference type="Proteomes" id="UP000054549"/>
    </source>
</evidence>
<sequence length="437" mass="48562">MHAQAAAAAAILVEASAECGDTDETPFSATELPSFLVHHPGSNSFHESAISRRGAISSTIVSTSEDREGREGPYSSITTFTLHYSKAVKALPLTDSRLADASINSGLSLDDEHYRGEATLEDDLTDSSEAELHELDDEEIVTYFIERDGKLFHNTPESPYPLPVDANELARLDLMHDTLYRLLGAHYLGPVPQVLASTQDGRKRKALDICTGNGKWVMDMAEAFPEVKFRGVDILPISTRYPLPNVRFEMHDVGQQSRWRDGAFDLIHARDISMAIRNWPNLINECARLLRPGGLFVSCEWIHFPVADPSADHDANTYAPASVRFFNTIHQILQREGVQLDPLNAHLSLTQSPQFTDISTERRSAPIGQWPEDETWKNIGNDQKIIFQRFTGSVMPMLTNAGMTEAAAGQLTADYLEEVDNKDGLVCEYVITHARKV</sequence>
<protein>
    <recommendedName>
        <fullName evidence="3">Methyltransferase domain-containing protein</fullName>
    </recommendedName>
</protein>
<dbReference type="SUPFAM" id="SSF53335">
    <property type="entry name" value="S-adenosyl-L-methionine-dependent methyltransferases"/>
    <property type="match status" value="1"/>
</dbReference>
<dbReference type="InParanoid" id="A0A0C2X5U3"/>
<keyword evidence="2" id="KW-1185">Reference proteome</keyword>
<proteinExistence type="predicted"/>
<dbReference type="STRING" id="946122.A0A0C2X5U3"/>
<dbReference type="Pfam" id="PF13489">
    <property type="entry name" value="Methyltransf_23"/>
    <property type="match status" value="1"/>
</dbReference>
<evidence type="ECO:0000313" key="1">
    <source>
        <dbReference type="EMBL" id="KIL64641.1"/>
    </source>
</evidence>
<dbReference type="CDD" id="cd02440">
    <property type="entry name" value="AdoMet_MTases"/>
    <property type="match status" value="1"/>
</dbReference>
<dbReference type="PANTHER" id="PTHR43591">
    <property type="entry name" value="METHYLTRANSFERASE"/>
    <property type="match status" value="1"/>
</dbReference>
<name>A0A0C2X5U3_AMAMK</name>
<dbReference type="Proteomes" id="UP000054549">
    <property type="component" value="Unassembled WGS sequence"/>
</dbReference>
<evidence type="ECO:0008006" key="3">
    <source>
        <dbReference type="Google" id="ProtNLM"/>
    </source>
</evidence>
<dbReference type="Gene3D" id="3.40.50.150">
    <property type="entry name" value="Vaccinia Virus protein VP39"/>
    <property type="match status" value="1"/>
</dbReference>